<dbReference type="InterPro" id="IPR003439">
    <property type="entry name" value="ABC_transporter-like_ATP-bd"/>
</dbReference>
<evidence type="ECO:0000256" key="8">
    <source>
        <dbReference type="ARBA" id="ARBA00022840"/>
    </source>
</evidence>
<comment type="subcellular location">
    <subcellularLocation>
        <location evidence="2">Cell membrane</location>
    </subcellularLocation>
    <subcellularLocation>
        <location evidence="1">Endomembrane system</location>
        <topology evidence="1">Multi-pass membrane protein</topology>
    </subcellularLocation>
</comment>
<evidence type="ECO:0000256" key="12">
    <source>
        <dbReference type="SAM" id="Phobius"/>
    </source>
</evidence>
<keyword evidence="6 12" id="KW-0812">Transmembrane</keyword>
<keyword evidence="15" id="KW-1185">Reference proteome</keyword>
<dbReference type="GO" id="GO:0005886">
    <property type="term" value="C:plasma membrane"/>
    <property type="evidence" value="ECO:0007669"/>
    <property type="project" value="UniProtKB-SubCell"/>
</dbReference>
<evidence type="ECO:0000313" key="14">
    <source>
        <dbReference type="EMBL" id="KAK0135191.1"/>
    </source>
</evidence>
<dbReference type="Gene3D" id="3.40.50.300">
    <property type="entry name" value="P-loop containing nucleotide triphosphate hydrolases"/>
    <property type="match status" value="1"/>
</dbReference>
<dbReference type="InterPro" id="IPR017871">
    <property type="entry name" value="ABC_transporter-like_CS"/>
</dbReference>
<dbReference type="Pfam" id="PF01061">
    <property type="entry name" value="ABC2_membrane"/>
    <property type="match status" value="1"/>
</dbReference>
<feature type="transmembrane region" description="Helical" evidence="12">
    <location>
        <begin position="566"/>
        <end position="588"/>
    </location>
</feature>
<feature type="transmembrane region" description="Helical" evidence="12">
    <location>
        <begin position="458"/>
        <end position="479"/>
    </location>
</feature>
<name>A0AA47M7X5_MERPO</name>
<comment type="caution">
    <text evidence="14">The sequence shown here is derived from an EMBL/GenBank/DDBJ whole genome shotgun (WGS) entry which is preliminary data.</text>
</comment>
<dbReference type="InterPro" id="IPR003593">
    <property type="entry name" value="AAA+_ATPase"/>
</dbReference>
<gene>
    <name evidence="14" type="primary">ABCG4_2</name>
    <name evidence="14" type="ORF">N1851_028984</name>
</gene>
<feature type="transmembrane region" description="Helical" evidence="12">
    <location>
        <begin position="536"/>
        <end position="560"/>
    </location>
</feature>
<evidence type="ECO:0000256" key="9">
    <source>
        <dbReference type="ARBA" id="ARBA00022967"/>
    </source>
</evidence>
<dbReference type="PROSITE" id="PS00211">
    <property type="entry name" value="ABC_TRANSPORTER_1"/>
    <property type="match status" value="1"/>
</dbReference>
<dbReference type="PANTHER" id="PTHR48041">
    <property type="entry name" value="ABC TRANSPORTER G FAMILY MEMBER 28"/>
    <property type="match status" value="1"/>
</dbReference>
<dbReference type="Proteomes" id="UP001174136">
    <property type="component" value="Unassembled WGS sequence"/>
</dbReference>
<feature type="transmembrane region" description="Helical" evidence="12">
    <location>
        <begin position="600"/>
        <end position="618"/>
    </location>
</feature>
<dbReference type="PROSITE" id="PS50893">
    <property type="entry name" value="ABC_TRANSPORTER_2"/>
    <property type="match status" value="1"/>
</dbReference>
<evidence type="ECO:0000256" key="10">
    <source>
        <dbReference type="ARBA" id="ARBA00022989"/>
    </source>
</evidence>
<dbReference type="GO" id="GO:0016887">
    <property type="term" value="F:ATP hydrolysis activity"/>
    <property type="evidence" value="ECO:0007669"/>
    <property type="project" value="InterPro"/>
</dbReference>
<proteinExistence type="inferred from homology"/>
<dbReference type="AlphaFoldDB" id="A0AA47M7X5"/>
<accession>A0AA47M7X5</accession>
<evidence type="ECO:0000256" key="11">
    <source>
        <dbReference type="ARBA" id="ARBA00023136"/>
    </source>
</evidence>
<keyword evidence="4" id="KW-0813">Transport</keyword>
<feature type="transmembrane region" description="Helical" evidence="12">
    <location>
        <begin position="649"/>
        <end position="671"/>
    </location>
</feature>
<evidence type="ECO:0000256" key="5">
    <source>
        <dbReference type="ARBA" id="ARBA00022475"/>
    </source>
</evidence>
<evidence type="ECO:0000256" key="2">
    <source>
        <dbReference type="ARBA" id="ARBA00004236"/>
    </source>
</evidence>
<keyword evidence="7" id="KW-0547">Nucleotide-binding</keyword>
<reference evidence="14" key="1">
    <citation type="journal article" date="2023" name="Front. Mar. Sci.">
        <title>A new Merluccius polli reference genome to investigate the effects of global change in West African waters.</title>
        <authorList>
            <person name="Mateo J.L."/>
            <person name="Blanco-Fernandez C."/>
            <person name="Garcia-Vazquez E."/>
            <person name="Machado-Schiaffino G."/>
        </authorList>
    </citation>
    <scope>NUCLEOTIDE SEQUENCE</scope>
    <source>
        <strain evidence="14">C29</strain>
        <tissue evidence="14">Fin</tissue>
    </source>
</reference>
<evidence type="ECO:0000256" key="6">
    <source>
        <dbReference type="ARBA" id="ARBA00022692"/>
    </source>
</evidence>
<dbReference type="GO" id="GO:0012505">
    <property type="term" value="C:endomembrane system"/>
    <property type="evidence" value="ECO:0007669"/>
    <property type="project" value="UniProtKB-SubCell"/>
</dbReference>
<protein>
    <submittedName>
        <fullName evidence="14">ATP-binding cassette sub-family G member 4</fullName>
    </submittedName>
</protein>
<dbReference type="InterPro" id="IPR043926">
    <property type="entry name" value="ABCG_dom"/>
</dbReference>
<comment type="similarity">
    <text evidence="3">Belongs to the ABC transporter superfamily. ABCG family. Eye pigment precursor importer (TC 3.A.1.204) subfamily.</text>
</comment>
<dbReference type="InterPro" id="IPR050352">
    <property type="entry name" value="ABCG_transporters"/>
</dbReference>
<dbReference type="GO" id="GO:0042632">
    <property type="term" value="P:cholesterol homeostasis"/>
    <property type="evidence" value="ECO:0007669"/>
    <property type="project" value="TreeGrafter"/>
</dbReference>
<feature type="transmembrane region" description="Helical" evidence="12">
    <location>
        <begin position="429"/>
        <end position="446"/>
    </location>
</feature>
<organism evidence="14 15">
    <name type="scientific">Merluccius polli</name>
    <name type="common">Benguela hake</name>
    <name type="synonym">Merluccius cadenati</name>
    <dbReference type="NCBI Taxonomy" id="89951"/>
    <lineage>
        <taxon>Eukaryota</taxon>
        <taxon>Metazoa</taxon>
        <taxon>Chordata</taxon>
        <taxon>Craniata</taxon>
        <taxon>Vertebrata</taxon>
        <taxon>Euteleostomi</taxon>
        <taxon>Actinopterygii</taxon>
        <taxon>Neopterygii</taxon>
        <taxon>Teleostei</taxon>
        <taxon>Neoteleostei</taxon>
        <taxon>Acanthomorphata</taxon>
        <taxon>Zeiogadaria</taxon>
        <taxon>Gadariae</taxon>
        <taxon>Gadiformes</taxon>
        <taxon>Gadoidei</taxon>
        <taxon>Merlucciidae</taxon>
        <taxon>Merluccius</taxon>
    </lineage>
</organism>
<dbReference type="FunFam" id="3.40.50.300:FF:000267">
    <property type="entry name" value="ATP-binding cassette, sub-family G (WHITE), member 1"/>
    <property type="match status" value="1"/>
</dbReference>
<dbReference type="EMBL" id="JAOPHQ010005457">
    <property type="protein sequence ID" value="KAK0135191.1"/>
    <property type="molecule type" value="Genomic_DNA"/>
</dbReference>
<evidence type="ECO:0000259" key="13">
    <source>
        <dbReference type="PROSITE" id="PS50893"/>
    </source>
</evidence>
<keyword evidence="10 12" id="KW-1133">Transmembrane helix</keyword>
<feature type="domain" description="ABC transporter" evidence="13">
    <location>
        <begin position="94"/>
        <end position="334"/>
    </location>
</feature>
<keyword evidence="11 12" id="KW-0472">Membrane</keyword>
<dbReference type="GO" id="GO:0034041">
    <property type="term" value="F:ABC-type sterol transporter activity"/>
    <property type="evidence" value="ECO:0007669"/>
    <property type="project" value="TreeGrafter"/>
</dbReference>
<dbReference type="GO" id="GO:0005524">
    <property type="term" value="F:ATP binding"/>
    <property type="evidence" value="ECO:0007669"/>
    <property type="project" value="UniProtKB-KW"/>
</dbReference>
<dbReference type="Pfam" id="PF00005">
    <property type="entry name" value="ABC_tran"/>
    <property type="match status" value="1"/>
</dbReference>
<dbReference type="Pfam" id="PF19055">
    <property type="entry name" value="ABC2_membrane_7"/>
    <property type="match status" value="1"/>
</dbReference>
<dbReference type="InterPro" id="IPR013525">
    <property type="entry name" value="ABC2_TM"/>
</dbReference>
<sequence length="679" mass="76193">MADRMLEPEFVSVSMEDMVICNCAVQPLLVPPLQAQPQVQVQAQAQAQAQAQTQAQTQGQSPDASILTHLKKVQNHITEAQRFSHLPKRSAVDLEFTDLSYIIQEGPCWRKRGFKALLKCLSGRFCTRELIGIMGPSGAGKSTLMNILAGYRETGMKGQILVNGKPRDLRTFRKMSCYIMQDDMLLPHLTVREAMMISANLKLNESMEVKKELVNEIMTALGLHECANTRTSSLSGGQCKRLAIAQELVNNPPVMFFDEPTSGLDSASCYQVVSLMHSLARGGRTIICTVHQPSAKLFEMFDKLYILSQGQCIYKGTVSYLIPYLKTVGLRCPTYHNPADFIIEVASGEYGDLNPVLFEAVRDGLCAMEEKKNQCDRKSPSVCTTKLSKDSGNIESHTFDTSTMTQFCILFKRTFITICRDQVLTHLRLMSHIAIGVLIGLLYLHIGNDASKVFNNTGFLFFSMLFIMFGALMPTVLTFPLEMSVFLREHLNYWYSLKAYYLAKTMADIPFQVICPIMYCSIVYWMTEQPPEATRYLLFVALSTCTALVAQSLGLLVGAASPSLQVATFVGPVTAIPVLLFSGFFVNFDTIPTYLQWSSYISYVRYGFEGVILSIYGMNRTELECPAAVCKFQQPEEVLQLLDVEEAKLYLDFMALGIFFLVFRLATYLVLRYKVKSER</sequence>
<evidence type="ECO:0000256" key="7">
    <source>
        <dbReference type="ARBA" id="ARBA00022741"/>
    </source>
</evidence>
<dbReference type="InterPro" id="IPR027417">
    <property type="entry name" value="P-loop_NTPase"/>
</dbReference>
<evidence type="ECO:0000313" key="15">
    <source>
        <dbReference type="Proteomes" id="UP001174136"/>
    </source>
</evidence>
<dbReference type="PANTHER" id="PTHR48041:SF75">
    <property type="entry name" value="ATP-BINDING CASSETTE SUB-FAMILY G MEMBER 4"/>
    <property type="match status" value="1"/>
</dbReference>
<evidence type="ECO:0000256" key="1">
    <source>
        <dbReference type="ARBA" id="ARBA00004127"/>
    </source>
</evidence>
<keyword evidence="9" id="KW-1278">Translocase</keyword>
<feature type="transmembrane region" description="Helical" evidence="12">
    <location>
        <begin position="499"/>
        <end position="524"/>
    </location>
</feature>
<keyword evidence="5" id="KW-1003">Cell membrane</keyword>
<dbReference type="CDD" id="cd03213">
    <property type="entry name" value="ABCG_EPDR"/>
    <property type="match status" value="1"/>
</dbReference>
<evidence type="ECO:0000256" key="4">
    <source>
        <dbReference type="ARBA" id="ARBA00022448"/>
    </source>
</evidence>
<dbReference type="SMART" id="SM00382">
    <property type="entry name" value="AAA"/>
    <property type="match status" value="1"/>
</dbReference>
<dbReference type="GO" id="GO:0033344">
    <property type="term" value="P:cholesterol efflux"/>
    <property type="evidence" value="ECO:0007669"/>
    <property type="project" value="TreeGrafter"/>
</dbReference>
<evidence type="ECO:0000256" key="3">
    <source>
        <dbReference type="ARBA" id="ARBA00005814"/>
    </source>
</evidence>
<keyword evidence="8 14" id="KW-0067">ATP-binding</keyword>
<dbReference type="SUPFAM" id="SSF52540">
    <property type="entry name" value="P-loop containing nucleoside triphosphate hydrolases"/>
    <property type="match status" value="1"/>
</dbReference>